<dbReference type="InterPro" id="IPR029058">
    <property type="entry name" value="AB_hydrolase_fold"/>
</dbReference>
<sequence length="431" mass="48715">MSRLLGKARMTFYHGKNSISIRTNDGKDTTLAALCKDVLPPCRLNPFLFNGDLQTMWTVLKSQAVPIYYKRRLFEQQDPCYPGTFALDFVVKPYEGSDEIGLPRTTYFSEEEFKGIASTDSRPMLVALHGLSGGSYELYLRHVLAPLVTEKGGWEACVVNARGCANSKITTPVLFNARATWDVRQAVKWLRETFPNRPLYGVGFSLGANILTNYLGEEGADCQLTAAVALSCPWSLDVSNLALQSTWLGREVYSRAMGTNLKRLYRIHKDSILKNSAIDPAEVERVRYLFEFDRAIQCPSWGYPTEQAYYRDASSTDSILAIRIPFLAISAEDDPIVANGAIPRGEFMQTPYGVLCTTSLGGHLSWFELGGGRWMARATEAFFQKIAREVDFDHYSRSHPLPEGEIRRFKREPLRPWFDPMRRKMHIEDAS</sequence>
<dbReference type="Proteomes" id="UP001309876">
    <property type="component" value="Unassembled WGS sequence"/>
</dbReference>
<reference evidence="10 11" key="1">
    <citation type="submission" date="2023-08" db="EMBL/GenBank/DDBJ databases">
        <title>Black Yeasts Isolated from many extreme environments.</title>
        <authorList>
            <person name="Coleine C."/>
            <person name="Stajich J.E."/>
            <person name="Selbmann L."/>
        </authorList>
    </citation>
    <scope>NUCLEOTIDE SEQUENCE [LARGE SCALE GENOMIC DNA]</scope>
    <source>
        <strain evidence="10 11">CCFEE 5910</strain>
    </source>
</reference>
<comment type="catalytic activity">
    <reaction evidence="4">
        <text>an aliphatic alcohol + acetyl-CoA = an acetyl ester + CoA</text>
        <dbReference type="Rhea" id="RHEA:17229"/>
        <dbReference type="ChEBI" id="CHEBI:2571"/>
        <dbReference type="ChEBI" id="CHEBI:47622"/>
        <dbReference type="ChEBI" id="CHEBI:57287"/>
        <dbReference type="ChEBI" id="CHEBI:57288"/>
        <dbReference type="EC" id="2.3.1.84"/>
    </reaction>
</comment>
<feature type="active site" description="Charge relay system" evidence="8">
    <location>
        <position position="205"/>
    </location>
</feature>
<dbReference type="EC" id="2.3.1.84" evidence="6"/>
<dbReference type="Pfam" id="PF00561">
    <property type="entry name" value="Abhydrolase_1"/>
    <property type="match status" value="1"/>
</dbReference>
<keyword evidence="2" id="KW-0808">Transferase</keyword>
<comment type="caution">
    <text evidence="10">The sequence shown here is derived from an EMBL/GenBank/DDBJ whole genome shotgun (WGS) entry which is preliminary data.</text>
</comment>
<dbReference type="GO" id="GO:0004026">
    <property type="term" value="F:alcohol O-acetyltransferase activity"/>
    <property type="evidence" value="ECO:0007669"/>
    <property type="project" value="UniProtKB-EC"/>
</dbReference>
<gene>
    <name evidence="10" type="ORF">LTR05_000084</name>
</gene>
<evidence type="ECO:0000256" key="6">
    <source>
        <dbReference type="ARBA" id="ARBA00066969"/>
    </source>
</evidence>
<evidence type="ECO:0000313" key="10">
    <source>
        <dbReference type="EMBL" id="KAK5089917.1"/>
    </source>
</evidence>
<evidence type="ECO:0000256" key="8">
    <source>
        <dbReference type="PIRSR" id="PIRSR005211-1"/>
    </source>
</evidence>
<dbReference type="InterPro" id="IPR050960">
    <property type="entry name" value="AB_hydrolase_4_sf"/>
</dbReference>
<evidence type="ECO:0000259" key="9">
    <source>
        <dbReference type="Pfam" id="PF00561"/>
    </source>
</evidence>
<proteinExistence type="inferred from homology"/>
<dbReference type="PIRSF" id="PIRSF005211">
    <property type="entry name" value="Ab_hydro_YheT"/>
    <property type="match status" value="1"/>
</dbReference>
<accession>A0AAN7T4W3</accession>
<dbReference type="AlphaFoldDB" id="A0AAN7T4W3"/>
<keyword evidence="3" id="KW-0378">Hydrolase</keyword>
<evidence type="ECO:0000256" key="2">
    <source>
        <dbReference type="ARBA" id="ARBA00022679"/>
    </source>
</evidence>
<dbReference type="GO" id="GO:0051793">
    <property type="term" value="P:medium-chain fatty acid catabolic process"/>
    <property type="evidence" value="ECO:0007669"/>
    <property type="project" value="UniProtKB-ARBA"/>
</dbReference>
<dbReference type="FunFam" id="3.40.50.1820:FF:000137">
    <property type="entry name" value="EEB1p Acyl-coenzymeA:ethanol O-acyltransferase"/>
    <property type="match status" value="1"/>
</dbReference>
<protein>
    <recommendedName>
        <fullName evidence="6">alcohol O-acetyltransferase</fullName>
        <ecNumber evidence="6">2.3.1.84</ecNumber>
    </recommendedName>
    <alternativeName>
        <fullName evidence="7">Alcohol O-acetyltransferase</fullName>
    </alternativeName>
</protein>
<dbReference type="GO" id="GO:0008126">
    <property type="term" value="F:acetylesterase activity"/>
    <property type="evidence" value="ECO:0007669"/>
    <property type="project" value="TreeGrafter"/>
</dbReference>
<dbReference type="EMBL" id="JAVRRJ010000001">
    <property type="protein sequence ID" value="KAK5089917.1"/>
    <property type="molecule type" value="Genomic_DNA"/>
</dbReference>
<comment type="function">
    <text evidence="5">Displays enzymatic activity both for medium-chain fatty acid (MCFA) ethyl ester synthesis and hydrolysis (esterase activity). MCFA are toxic for yeast and this enzyme could thus be involved in their detoxification by esterification.</text>
</comment>
<evidence type="ECO:0000256" key="4">
    <source>
        <dbReference type="ARBA" id="ARBA00050620"/>
    </source>
</evidence>
<evidence type="ECO:0000256" key="3">
    <source>
        <dbReference type="ARBA" id="ARBA00022801"/>
    </source>
</evidence>
<comment type="similarity">
    <text evidence="1">Belongs to the AB hydrolase superfamily. AB hydrolase 4 family.</text>
</comment>
<dbReference type="GO" id="GO:0051792">
    <property type="term" value="P:medium-chain fatty acid biosynthetic process"/>
    <property type="evidence" value="ECO:0007669"/>
    <property type="project" value="TreeGrafter"/>
</dbReference>
<dbReference type="GO" id="GO:0047372">
    <property type="term" value="F:monoacylglycerol lipase activity"/>
    <property type="evidence" value="ECO:0007669"/>
    <property type="project" value="TreeGrafter"/>
</dbReference>
<dbReference type="PANTHER" id="PTHR10794">
    <property type="entry name" value="ABHYDROLASE DOMAIN-CONTAINING PROTEIN"/>
    <property type="match status" value="1"/>
</dbReference>
<dbReference type="InterPro" id="IPR012020">
    <property type="entry name" value="ABHD4"/>
</dbReference>
<keyword evidence="11" id="KW-1185">Reference proteome</keyword>
<dbReference type="SUPFAM" id="SSF53474">
    <property type="entry name" value="alpha/beta-Hydrolases"/>
    <property type="match status" value="1"/>
</dbReference>
<evidence type="ECO:0000313" key="11">
    <source>
        <dbReference type="Proteomes" id="UP001309876"/>
    </source>
</evidence>
<dbReference type="PANTHER" id="PTHR10794:SF63">
    <property type="entry name" value="ALPHA_BETA HYDROLASE 1, ISOFORM A"/>
    <property type="match status" value="1"/>
</dbReference>
<evidence type="ECO:0000256" key="5">
    <source>
        <dbReference type="ARBA" id="ARBA00054277"/>
    </source>
</evidence>
<feature type="active site" description="Charge relay system" evidence="8">
    <location>
        <position position="334"/>
    </location>
</feature>
<dbReference type="InterPro" id="IPR000073">
    <property type="entry name" value="AB_hydrolase_1"/>
</dbReference>
<dbReference type="Gene3D" id="3.40.50.1820">
    <property type="entry name" value="alpha/beta hydrolase"/>
    <property type="match status" value="1"/>
</dbReference>
<organism evidence="10 11">
    <name type="scientific">Lithohypha guttulata</name>
    <dbReference type="NCBI Taxonomy" id="1690604"/>
    <lineage>
        <taxon>Eukaryota</taxon>
        <taxon>Fungi</taxon>
        <taxon>Dikarya</taxon>
        <taxon>Ascomycota</taxon>
        <taxon>Pezizomycotina</taxon>
        <taxon>Eurotiomycetes</taxon>
        <taxon>Chaetothyriomycetidae</taxon>
        <taxon>Chaetothyriales</taxon>
        <taxon>Trichomeriaceae</taxon>
        <taxon>Lithohypha</taxon>
    </lineage>
</organism>
<evidence type="ECO:0000256" key="7">
    <source>
        <dbReference type="ARBA" id="ARBA00080774"/>
    </source>
</evidence>
<evidence type="ECO:0000256" key="1">
    <source>
        <dbReference type="ARBA" id="ARBA00010884"/>
    </source>
</evidence>
<feature type="active site" description="Charge relay system" evidence="8">
    <location>
        <position position="363"/>
    </location>
</feature>
<feature type="domain" description="AB hydrolase-1" evidence="9">
    <location>
        <begin position="123"/>
        <end position="343"/>
    </location>
</feature>
<name>A0AAN7T4W3_9EURO</name>